<evidence type="ECO:0000256" key="6">
    <source>
        <dbReference type="ARBA" id="ARBA00037908"/>
    </source>
</evidence>
<dbReference type="GO" id="GO:0008270">
    <property type="term" value="F:zinc ion binding"/>
    <property type="evidence" value="ECO:0007669"/>
    <property type="project" value="InterPro"/>
</dbReference>
<dbReference type="EC" id="1.1.1.329" evidence="8"/>
<comment type="cofactor">
    <cofactor evidence="1 12">
        <name>Zn(2+)</name>
        <dbReference type="ChEBI" id="CHEBI:29105"/>
    </cofactor>
</comment>
<dbReference type="Pfam" id="PF08240">
    <property type="entry name" value="ADH_N"/>
    <property type="match status" value="1"/>
</dbReference>
<dbReference type="InterPro" id="IPR011032">
    <property type="entry name" value="GroES-like_sf"/>
</dbReference>
<evidence type="ECO:0000256" key="10">
    <source>
        <dbReference type="ARBA" id="ARBA00048685"/>
    </source>
</evidence>
<evidence type="ECO:0000313" key="15">
    <source>
        <dbReference type="Proteomes" id="UP000254425"/>
    </source>
</evidence>
<dbReference type="EMBL" id="CP031320">
    <property type="protein sequence ID" value="AXK32486.1"/>
    <property type="molecule type" value="Genomic_DNA"/>
</dbReference>
<dbReference type="PROSITE" id="PS00059">
    <property type="entry name" value="ADH_ZINC"/>
    <property type="match status" value="1"/>
</dbReference>
<keyword evidence="15" id="KW-1185">Reference proteome</keyword>
<dbReference type="GO" id="GO:0016491">
    <property type="term" value="F:oxidoreductase activity"/>
    <property type="evidence" value="ECO:0007669"/>
    <property type="project" value="UniProtKB-KW"/>
</dbReference>
<dbReference type="KEGG" id="sarm:DVA86_07280"/>
<gene>
    <name evidence="14" type="ORF">DVA86_07280</name>
</gene>
<evidence type="ECO:0000256" key="5">
    <source>
        <dbReference type="ARBA" id="ARBA00037678"/>
    </source>
</evidence>
<dbReference type="PANTHER" id="PTHR43401">
    <property type="entry name" value="L-THREONINE 3-DEHYDROGENASE"/>
    <property type="match status" value="1"/>
</dbReference>
<organism evidence="14 15">
    <name type="scientific">Streptomyces armeniacus</name>
    <dbReference type="NCBI Taxonomy" id="83291"/>
    <lineage>
        <taxon>Bacteria</taxon>
        <taxon>Bacillati</taxon>
        <taxon>Actinomycetota</taxon>
        <taxon>Actinomycetes</taxon>
        <taxon>Kitasatosporales</taxon>
        <taxon>Streptomycetaceae</taxon>
        <taxon>Streptomyces</taxon>
    </lineage>
</organism>
<keyword evidence="3 12" id="KW-0862">Zinc</keyword>
<evidence type="ECO:0000256" key="4">
    <source>
        <dbReference type="ARBA" id="ARBA00023002"/>
    </source>
</evidence>
<dbReference type="InterPro" id="IPR002328">
    <property type="entry name" value="ADH_Zn_CS"/>
</dbReference>
<dbReference type="SMART" id="SM00829">
    <property type="entry name" value="PKS_ER"/>
    <property type="match status" value="1"/>
</dbReference>
<dbReference type="SUPFAM" id="SSF51735">
    <property type="entry name" value="NAD(P)-binding Rossmann-fold domains"/>
    <property type="match status" value="1"/>
</dbReference>
<evidence type="ECO:0000256" key="2">
    <source>
        <dbReference type="ARBA" id="ARBA00022723"/>
    </source>
</evidence>
<dbReference type="InterPro" id="IPR050129">
    <property type="entry name" value="Zn_alcohol_dh"/>
</dbReference>
<evidence type="ECO:0000256" key="9">
    <source>
        <dbReference type="ARBA" id="ARBA00039387"/>
    </source>
</evidence>
<comment type="pathway">
    <text evidence="6">Metabolic intermediate biosynthesis; 2-deoxystreptamine biosynthesis; 2-deoxystreptamine from D-glucose 6-phosphate: step 3/4.</text>
</comment>
<dbReference type="InterPro" id="IPR013149">
    <property type="entry name" value="ADH-like_C"/>
</dbReference>
<comment type="catalytic activity">
    <reaction evidence="11">
        <text>2-deoxy-scyllo-inosamine + NADP(+) = 3-amino-2,3-dideoxy-scyllo-inosose + NADPH + H(+)</text>
        <dbReference type="Rhea" id="RHEA:33879"/>
        <dbReference type="ChEBI" id="CHEBI:15378"/>
        <dbReference type="ChEBI" id="CHEBI:57783"/>
        <dbReference type="ChEBI" id="CHEBI:58349"/>
        <dbReference type="ChEBI" id="CHEBI:65002"/>
        <dbReference type="ChEBI" id="CHEBI:65003"/>
        <dbReference type="EC" id="1.1.1.329"/>
    </reaction>
</comment>
<feature type="domain" description="Enoyl reductase (ER)" evidence="13">
    <location>
        <begin position="7"/>
        <end position="323"/>
    </location>
</feature>
<dbReference type="Proteomes" id="UP000254425">
    <property type="component" value="Chromosome"/>
</dbReference>
<dbReference type="SUPFAM" id="SSF50129">
    <property type="entry name" value="GroES-like"/>
    <property type="match status" value="1"/>
</dbReference>
<evidence type="ECO:0000256" key="3">
    <source>
        <dbReference type="ARBA" id="ARBA00022833"/>
    </source>
</evidence>
<comment type="catalytic activity">
    <reaction evidence="10">
        <text>2-deoxy-scyllo-inosamine + NAD(+) = 3-amino-2,3-dideoxy-scyllo-inosose + NADH + H(+)</text>
        <dbReference type="Rhea" id="RHEA:33883"/>
        <dbReference type="ChEBI" id="CHEBI:15378"/>
        <dbReference type="ChEBI" id="CHEBI:57540"/>
        <dbReference type="ChEBI" id="CHEBI:57945"/>
        <dbReference type="ChEBI" id="CHEBI:65002"/>
        <dbReference type="ChEBI" id="CHEBI:65003"/>
        <dbReference type="EC" id="1.1.1.329"/>
    </reaction>
</comment>
<dbReference type="InterPro" id="IPR013154">
    <property type="entry name" value="ADH-like_N"/>
</dbReference>
<accession>A0A345XLH0</accession>
<evidence type="ECO:0000256" key="8">
    <source>
        <dbReference type="ARBA" id="ARBA00039102"/>
    </source>
</evidence>
<evidence type="ECO:0000256" key="11">
    <source>
        <dbReference type="ARBA" id="ARBA00049085"/>
    </source>
</evidence>
<evidence type="ECO:0000256" key="12">
    <source>
        <dbReference type="RuleBase" id="RU361277"/>
    </source>
</evidence>
<evidence type="ECO:0000313" key="14">
    <source>
        <dbReference type="EMBL" id="AXK32486.1"/>
    </source>
</evidence>
<dbReference type="PANTHER" id="PTHR43401:SF2">
    <property type="entry name" value="L-THREONINE 3-DEHYDROGENASE"/>
    <property type="match status" value="1"/>
</dbReference>
<comment type="similarity">
    <text evidence="7">Belongs to the zinc-containing alcohol dehydrogenase family. DOIA dehydrogenase subfamily.</text>
</comment>
<protein>
    <recommendedName>
        <fullName evidence="9">2-deoxy-scyllo-inosamine dehydrogenase</fullName>
        <ecNumber evidence="8">1.1.1.329</ecNumber>
    </recommendedName>
</protein>
<name>A0A345XLH0_9ACTN</name>
<evidence type="ECO:0000259" key="13">
    <source>
        <dbReference type="SMART" id="SM00829"/>
    </source>
</evidence>
<proteinExistence type="inferred from homology"/>
<dbReference type="RefSeq" id="WP_208876723.1">
    <property type="nucleotide sequence ID" value="NZ_CP031320.1"/>
</dbReference>
<comment type="function">
    <text evidence="5">Catalyzes the oxidation of 2-deoxy-scyllo-inosamine (DOIA) with NAD(+) or NADP(+), forming 3-amino-2,3-dideoxy-scyllo-inosose (amino-DOI).</text>
</comment>
<dbReference type="Gene3D" id="3.40.50.720">
    <property type="entry name" value="NAD(P)-binding Rossmann-like Domain"/>
    <property type="match status" value="1"/>
</dbReference>
<dbReference type="Pfam" id="PF00107">
    <property type="entry name" value="ADH_zinc_N"/>
    <property type="match status" value="1"/>
</dbReference>
<evidence type="ECO:0000256" key="7">
    <source>
        <dbReference type="ARBA" id="ARBA00038004"/>
    </source>
</evidence>
<reference evidence="14 15" key="1">
    <citation type="submission" date="2018-07" db="EMBL/GenBank/DDBJ databases">
        <title>Draft genome of the type strain Streptomyces armeniacus ATCC 15676.</title>
        <authorList>
            <person name="Labana P."/>
            <person name="Gosse J.T."/>
            <person name="Boddy C.N."/>
        </authorList>
    </citation>
    <scope>NUCLEOTIDE SEQUENCE [LARGE SCALE GENOMIC DNA]</scope>
    <source>
        <strain evidence="14 15">ATCC 15676</strain>
    </source>
</reference>
<evidence type="ECO:0000256" key="1">
    <source>
        <dbReference type="ARBA" id="ARBA00001947"/>
    </source>
</evidence>
<sequence length="335" mass="34881">MRAIVLTRPRRIEVAAGWPEPRPGAADVVVAVRAVGLCGSDLSVYDGTRPVPYLPWVMGHEGGGEIVAVGSAVTDRRAGQRVVVEPNYCCLACPGCRSGTTSACERRQSAGINVPGLLAERVAVPARFTWPVPATVPDEALACVEPLAVARSAVRRSDVGDGDACLVVGAGSQGLLVCQTLLAAGARAYVTDPHEGRLALAESIGAEPVDPARARGYATVFDTVGLPEAWETSQRAVATGGTVVMIGMGARPVPLSTMALARRQLVVRGSLIYDHPGDFAATLAALAADGGLAPGRVLHAETPPERAADAFAQARTAPGKSWINLTSWREDARDR</sequence>
<keyword evidence="4" id="KW-0560">Oxidoreductase</keyword>
<dbReference type="Gene3D" id="3.90.180.10">
    <property type="entry name" value="Medium-chain alcohol dehydrogenases, catalytic domain"/>
    <property type="match status" value="1"/>
</dbReference>
<keyword evidence="2 12" id="KW-0479">Metal-binding</keyword>
<dbReference type="InterPro" id="IPR020843">
    <property type="entry name" value="ER"/>
</dbReference>
<dbReference type="InterPro" id="IPR036291">
    <property type="entry name" value="NAD(P)-bd_dom_sf"/>
</dbReference>
<dbReference type="AlphaFoldDB" id="A0A345XLH0"/>